<accession>A0AAT9GK52</accession>
<dbReference type="CDD" id="cd02253">
    <property type="entry name" value="DmpA"/>
    <property type="match status" value="1"/>
</dbReference>
<protein>
    <submittedName>
        <fullName evidence="3">P1 family peptidase</fullName>
    </submittedName>
</protein>
<sequence>MKLPFLLLLAFGLSSAIAQQRACAIGLKIGVLEPGKFNSITDVTGVKVGHTTLIKGNDIRTGVTAILPHTGNLFQEKVPAAIYVGNGFGKLAGSTQVKELGNIETPIILTNTLSVATAMEAVIEHTLSQKGNEQVQSVNAVVGETNDGGLNDIRGRHIQKADVLHAINTASDGMVAEGSVGAGTGTICFGFKGGIGTSSRKLPESLGGYTVGVLVQTNFGGVLEINGVPVGQALGQFSFSRELSKKSDGSCMIVVATDAPLDGRNLERLAKRAFMALAKTGGVASNGSGDYVIAFSTDSSLRIPHVARTKTLSTSLLVNDAVTPLFLAAIEATEEAVLNSLFMSTTMKGKDNREIPGLPVEKVKEILRKYNKIK</sequence>
<proteinExistence type="inferred from homology"/>
<comment type="similarity">
    <text evidence="1">Belongs to the peptidase S58 family.</text>
</comment>
<dbReference type="Pfam" id="PF03576">
    <property type="entry name" value="Peptidase_S58"/>
    <property type="match status" value="1"/>
</dbReference>
<feature type="chain" id="PRO_5043983695" evidence="2">
    <location>
        <begin position="19"/>
        <end position="374"/>
    </location>
</feature>
<name>A0AAT9GK52_9BACT</name>
<dbReference type="GO" id="GO:0004177">
    <property type="term" value="F:aminopeptidase activity"/>
    <property type="evidence" value="ECO:0007669"/>
    <property type="project" value="TreeGrafter"/>
</dbReference>
<dbReference type="Gene3D" id="3.60.70.12">
    <property type="entry name" value="L-amino peptidase D-ALA esterase/amidase"/>
    <property type="match status" value="1"/>
</dbReference>
<dbReference type="PANTHER" id="PTHR36512">
    <property type="entry name" value="D-AMINOPEPTIDASE"/>
    <property type="match status" value="1"/>
</dbReference>
<dbReference type="InterPro" id="IPR005321">
    <property type="entry name" value="Peptidase_S58_DmpA"/>
</dbReference>
<evidence type="ECO:0000313" key="3">
    <source>
        <dbReference type="EMBL" id="BFG70989.1"/>
    </source>
</evidence>
<dbReference type="PANTHER" id="PTHR36512:SF3">
    <property type="entry name" value="BLR5678 PROTEIN"/>
    <property type="match status" value="1"/>
</dbReference>
<dbReference type="AlphaFoldDB" id="A0AAT9GK52"/>
<reference evidence="3" key="1">
    <citation type="submission" date="2024-02" db="EMBL/GenBank/DDBJ databases">
        <title>Sediminibacterium planktonica sp. nov. and Sediminibacterium longus sp. nov., isolated from surface lake and river water.</title>
        <authorList>
            <person name="Watanabe K."/>
            <person name="Takemine S."/>
            <person name="Ishii Y."/>
            <person name="Ogata Y."/>
            <person name="Shindo C."/>
            <person name="Suda W."/>
        </authorList>
    </citation>
    <scope>NUCLEOTIDE SEQUENCE</scope>
    <source>
        <strain evidence="3">KACHI17</strain>
    </source>
</reference>
<evidence type="ECO:0000256" key="1">
    <source>
        <dbReference type="ARBA" id="ARBA00007068"/>
    </source>
</evidence>
<organism evidence="3">
    <name type="scientific">Sediminibacterium sp. KACHI17</name>
    <dbReference type="NCBI Taxonomy" id="1751071"/>
    <lineage>
        <taxon>Bacteria</taxon>
        <taxon>Pseudomonadati</taxon>
        <taxon>Bacteroidota</taxon>
        <taxon>Chitinophagia</taxon>
        <taxon>Chitinophagales</taxon>
        <taxon>Chitinophagaceae</taxon>
        <taxon>Sediminibacterium</taxon>
    </lineage>
</organism>
<dbReference type="EMBL" id="AP029612">
    <property type="protein sequence ID" value="BFG70989.1"/>
    <property type="molecule type" value="Genomic_DNA"/>
</dbReference>
<feature type="signal peptide" evidence="2">
    <location>
        <begin position="1"/>
        <end position="18"/>
    </location>
</feature>
<dbReference type="InterPro" id="IPR016117">
    <property type="entry name" value="ArgJ-like_dom_sf"/>
</dbReference>
<gene>
    <name evidence="3" type="ORF">KACHI17_18700</name>
</gene>
<evidence type="ECO:0000256" key="2">
    <source>
        <dbReference type="SAM" id="SignalP"/>
    </source>
</evidence>
<dbReference type="RefSeq" id="WP_353548627.1">
    <property type="nucleotide sequence ID" value="NZ_AP029612.1"/>
</dbReference>
<dbReference type="SUPFAM" id="SSF56266">
    <property type="entry name" value="DmpA/ArgJ-like"/>
    <property type="match status" value="1"/>
</dbReference>
<keyword evidence="2" id="KW-0732">Signal</keyword>